<feature type="region of interest" description="Disordered" evidence="1">
    <location>
        <begin position="70"/>
        <end position="96"/>
    </location>
</feature>
<gene>
    <name evidence="2" type="ORF">JKL49_15210</name>
</gene>
<dbReference type="Gene3D" id="2.120.10.30">
    <property type="entry name" value="TolB, C-terminal domain"/>
    <property type="match status" value="1"/>
</dbReference>
<dbReference type="SUPFAM" id="SSF82171">
    <property type="entry name" value="DPP6 N-terminal domain-like"/>
    <property type="match status" value="1"/>
</dbReference>
<dbReference type="InterPro" id="IPR011659">
    <property type="entry name" value="WD40"/>
</dbReference>
<accession>A0A974P0T0</accession>
<name>A0A974P0T0_9CAUL</name>
<dbReference type="Pfam" id="PF07676">
    <property type="entry name" value="PD40"/>
    <property type="match status" value="1"/>
</dbReference>
<reference evidence="2" key="1">
    <citation type="submission" date="2021-01" db="EMBL/GenBank/DDBJ databases">
        <title>Genome sequence of Phenylobacterium sp. 20VBR1 isolated from a valley glaceir, Ny-Alesund, Svalbard.</title>
        <authorList>
            <person name="Thomas F.A."/>
            <person name="Krishnan K.P."/>
            <person name="Sinha R.K."/>
        </authorList>
    </citation>
    <scope>NUCLEOTIDE SEQUENCE</scope>
    <source>
        <strain evidence="2">20VBR1</strain>
    </source>
</reference>
<dbReference type="AlphaFoldDB" id="A0A974P0T0"/>
<sequence>MDLTDKKPVRVTADGYEEALPSWSPDGKRLAFVSKGAKDYDRDDNWDVYVAEATGKGAVKALTTFEAPTTCPTGRAIRPGAPTGSPSPTCRAGHPS</sequence>
<dbReference type="EMBL" id="CP068570">
    <property type="protein sequence ID" value="QQZ48757.1"/>
    <property type="molecule type" value="Genomic_DNA"/>
</dbReference>
<protein>
    <submittedName>
        <fullName evidence="2">PD40 domain-containing protein</fullName>
    </submittedName>
</protein>
<evidence type="ECO:0000313" key="2">
    <source>
        <dbReference type="EMBL" id="QQZ48757.1"/>
    </source>
</evidence>
<organism evidence="2">
    <name type="scientific">Phenylobacterium glaciei</name>
    <dbReference type="NCBI Taxonomy" id="2803784"/>
    <lineage>
        <taxon>Bacteria</taxon>
        <taxon>Pseudomonadati</taxon>
        <taxon>Pseudomonadota</taxon>
        <taxon>Alphaproteobacteria</taxon>
        <taxon>Caulobacterales</taxon>
        <taxon>Caulobacteraceae</taxon>
        <taxon>Phenylobacterium</taxon>
    </lineage>
</organism>
<evidence type="ECO:0000256" key="1">
    <source>
        <dbReference type="SAM" id="MobiDB-lite"/>
    </source>
</evidence>
<dbReference type="InterPro" id="IPR011042">
    <property type="entry name" value="6-blade_b-propeller_TolB-like"/>
</dbReference>
<proteinExistence type="predicted"/>